<name>A0A6J1CUG1_MOMCH</name>
<dbReference type="CDD" id="cd17416">
    <property type="entry name" value="MFS_NPF1_2"/>
    <property type="match status" value="1"/>
</dbReference>
<feature type="transmembrane region" description="Helical" evidence="6">
    <location>
        <begin position="322"/>
        <end position="345"/>
    </location>
</feature>
<dbReference type="Pfam" id="PF00854">
    <property type="entry name" value="PTR2"/>
    <property type="match status" value="1"/>
</dbReference>
<feature type="transmembrane region" description="Helical" evidence="6">
    <location>
        <begin position="94"/>
        <end position="115"/>
    </location>
</feature>
<feature type="transmembrane region" description="Helical" evidence="6">
    <location>
        <begin position="485"/>
        <end position="508"/>
    </location>
</feature>
<evidence type="ECO:0000256" key="5">
    <source>
        <dbReference type="ARBA" id="ARBA00023136"/>
    </source>
</evidence>
<feature type="transmembrane region" description="Helical" evidence="6">
    <location>
        <begin position="61"/>
        <end position="82"/>
    </location>
</feature>
<dbReference type="GO" id="GO:0006857">
    <property type="term" value="P:oligopeptide transport"/>
    <property type="evidence" value="ECO:0007669"/>
    <property type="project" value="InterPro"/>
</dbReference>
<dbReference type="OrthoDB" id="8904098at2759"/>
<dbReference type="GeneID" id="111014453"/>
<keyword evidence="4 6" id="KW-1133">Transmembrane helix</keyword>
<dbReference type="InterPro" id="IPR000109">
    <property type="entry name" value="POT_fam"/>
</dbReference>
<keyword evidence="7" id="KW-1185">Reference proteome</keyword>
<keyword evidence="5 6" id="KW-0472">Membrane</keyword>
<organism evidence="7 8">
    <name type="scientific">Momordica charantia</name>
    <name type="common">Bitter gourd</name>
    <name type="synonym">Balsam pear</name>
    <dbReference type="NCBI Taxonomy" id="3673"/>
    <lineage>
        <taxon>Eukaryota</taxon>
        <taxon>Viridiplantae</taxon>
        <taxon>Streptophyta</taxon>
        <taxon>Embryophyta</taxon>
        <taxon>Tracheophyta</taxon>
        <taxon>Spermatophyta</taxon>
        <taxon>Magnoliopsida</taxon>
        <taxon>eudicotyledons</taxon>
        <taxon>Gunneridae</taxon>
        <taxon>Pentapetalae</taxon>
        <taxon>rosids</taxon>
        <taxon>fabids</taxon>
        <taxon>Cucurbitales</taxon>
        <taxon>Cucurbitaceae</taxon>
        <taxon>Momordiceae</taxon>
        <taxon>Momordica</taxon>
    </lineage>
</organism>
<dbReference type="KEGG" id="mcha:111014453"/>
<comment type="similarity">
    <text evidence="2">Belongs to the major facilitator superfamily. Proton-dependent oligopeptide transporter (POT/PTR) (TC 2.A.17) family.</text>
</comment>
<dbReference type="InterPro" id="IPR036259">
    <property type="entry name" value="MFS_trans_sf"/>
</dbReference>
<dbReference type="InterPro" id="IPR018456">
    <property type="entry name" value="PTR2_symporter_CS"/>
</dbReference>
<sequence length="581" mass="64277">MEKPSEKMEATQKVGRKKGGLRTMPFIMANEIFEKISSIGLHANMIFYLTNEYHFDSAKGAIVLFLWSALTNFLPIAGAFLSDSYLGRFKVISMGTVVSLLGMVVLLLTAIFPKARPPHCKLPPEICVHANGGQLLLLFFSFLLMAIGAGGIRPCSLAFGADQFEKPGNPKNERTLQSFFNWYYATVGVSVTISVTFMVYLQNAAGWVVGYGVPVGLMLFSTIMFFLGSSLYVKIKANKSLLGSLAQVIVAAWRNRHLDSPPQTSDKWFYHKGSKLVSPTPKLRFLNKACIIRNRETDVDANGMARFPWSLSTIQRVEELKAVIRVLPIWSTGIVISAAITQFTFAALQASTMDRHITPRFQFPAASFAVFTIITLTIWVAIYDQIIVRLLAKFTKLSNGLSLKQRMGIGLAISCLASAVSAEIERTRRNRAIDEGLGNVPNGIVKMSAMWLVPQHCLAGLAEALNAIGQIQFFYSQLPRSMASIAVALFSLGMGGGSLLGALVVSVIKKTTEKNGNVGWLSNNLNQGHYDYYYWVLSMMGVVNFLYYLICSWFYGDEKEGMEASRVWDEKEAIEEAPFNA</sequence>
<dbReference type="PANTHER" id="PTHR11654">
    <property type="entry name" value="OLIGOPEPTIDE TRANSPORTER-RELATED"/>
    <property type="match status" value="1"/>
</dbReference>
<evidence type="ECO:0000256" key="4">
    <source>
        <dbReference type="ARBA" id="ARBA00022989"/>
    </source>
</evidence>
<evidence type="ECO:0000256" key="3">
    <source>
        <dbReference type="ARBA" id="ARBA00022692"/>
    </source>
</evidence>
<reference evidence="8" key="1">
    <citation type="submission" date="2025-08" db="UniProtKB">
        <authorList>
            <consortium name="RefSeq"/>
        </authorList>
    </citation>
    <scope>IDENTIFICATION</scope>
    <source>
        <strain evidence="8">OHB3-1</strain>
    </source>
</reference>
<feature type="transmembrane region" description="Helical" evidence="6">
    <location>
        <begin position="135"/>
        <end position="161"/>
    </location>
</feature>
<dbReference type="GO" id="GO:0022857">
    <property type="term" value="F:transmembrane transporter activity"/>
    <property type="evidence" value="ECO:0007669"/>
    <property type="project" value="InterPro"/>
</dbReference>
<dbReference type="RefSeq" id="XP_022144883.1">
    <property type="nucleotide sequence ID" value="XM_022289191.1"/>
</dbReference>
<evidence type="ECO:0000256" key="6">
    <source>
        <dbReference type="SAM" id="Phobius"/>
    </source>
</evidence>
<accession>A0A6J1CUG1</accession>
<evidence type="ECO:0000256" key="1">
    <source>
        <dbReference type="ARBA" id="ARBA00004141"/>
    </source>
</evidence>
<comment type="subcellular location">
    <subcellularLocation>
        <location evidence="1">Membrane</location>
        <topology evidence="1">Multi-pass membrane protein</topology>
    </subcellularLocation>
</comment>
<feature type="transmembrane region" description="Helical" evidence="6">
    <location>
        <begin position="207"/>
        <end position="233"/>
    </location>
</feature>
<evidence type="ECO:0000256" key="2">
    <source>
        <dbReference type="ARBA" id="ARBA00005982"/>
    </source>
</evidence>
<proteinExistence type="inferred from homology"/>
<protein>
    <submittedName>
        <fullName evidence="8">Protein NRT1/ PTR FAMILY 1.2-like</fullName>
    </submittedName>
</protein>
<evidence type="ECO:0000313" key="8">
    <source>
        <dbReference type="RefSeq" id="XP_022144883.1"/>
    </source>
</evidence>
<dbReference type="PROSITE" id="PS01022">
    <property type="entry name" value="PTR2_1"/>
    <property type="match status" value="1"/>
</dbReference>
<feature type="transmembrane region" description="Helical" evidence="6">
    <location>
        <begin position="182"/>
        <end position="201"/>
    </location>
</feature>
<feature type="transmembrane region" description="Helical" evidence="6">
    <location>
        <begin position="532"/>
        <end position="556"/>
    </location>
</feature>
<dbReference type="Proteomes" id="UP000504603">
    <property type="component" value="Unplaced"/>
</dbReference>
<keyword evidence="3 6" id="KW-0812">Transmembrane</keyword>
<evidence type="ECO:0000313" key="7">
    <source>
        <dbReference type="Proteomes" id="UP000504603"/>
    </source>
</evidence>
<dbReference type="SUPFAM" id="SSF103473">
    <property type="entry name" value="MFS general substrate transporter"/>
    <property type="match status" value="1"/>
</dbReference>
<gene>
    <name evidence="8" type="primary">LOC111014453</name>
</gene>
<dbReference type="GO" id="GO:0016020">
    <property type="term" value="C:membrane"/>
    <property type="evidence" value="ECO:0007669"/>
    <property type="project" value="UniProtKB-SubCell"/>
</dbReference>
<feature type="transmembrane region" description="Helical" evidence="6">
    <location>
        <begin position="365"/>
        <end position="383"/>
    </location>
</feature>
<dbReference type="AlphaFoldDB" id="A0A6J1CUG1"/>
<dbReference type="Gene3D" id="1.20.1250.20">
    <property type="entry name" value="MFS general substrate transporter like domains"/>
    <property type="match status" value="1"/>
</dbReference>